<reference evidence="1" key="2">
    <citation type="journal article" date="2024" name="Plant">
        <title>Genomic evolution and insights into agronomic trait innovations of Sesamum species.</title>
        <authorList>
            <person name="Miao H."/>
            <person name="Wang L."/>
            <person name="Qu L."/>
            <person name="Liu H."/>
            <person name="Sun Y."/>
            <person name="Le M."/>
            <person name="Wang Q."/>
            <person name="Wei S."/>
            <person name="Zheng Y."/>
            <person name="Lin W."/>
            <person name="Duan Y."/>
            <person name="Cao H."/>
            <person name="Xiong S."/>
            <person name="Wang X."/>
            <person name="Wei L."/>
            <person name="Li C."/>
            <person name="Ma Q."/>
            <person name="Ju M."/>
            <person name="Zhao R."/>
            <person name="Li G."/>
            <person name="Mu C."/>
            <person name="Tian Q."/>
            <person name="Mei H."/>
            <person name="Zhang T."/>
            <person name="Gao T."/>
            <person name="Zhang H."/>
        </authorList>
    </citation>
    <scope>NUCLEOTIDE SEQUENCE</scope>
    <source>
        <strain evidence="1">G02</strain>
    </source>
</reference>
<name>A0AAW2P2E0_SESRA</name>
<dbReference type="AlphaFoldDB" id="A0AAW2P2E0"/>
<organism evidence="1">
    <name type="scientific">Sesamum radiatum</name>
    <name type="common">Black benniseed</name>
    <dbReference type="NCBI Taxonomy" id="300843"/>
    <lineage>
        <taxon>Eukaryota</taxon>
        <taxon>Viridiplantae</taxon>
        <taxon>Streptophyta</taxon>
        <taxon>Embryophyta</taxon>
        <taxon>Tracheophyta</taxon>
        <taxon>Spermatophyta</taxon>
        <taxon>Magnoliopsida</taxon>
        <taxon>eudicotyledons</taxon>
        <taxon>Gunneridae</taxon>
        <taxon>Pentapetalae</taxon>
        <taxon>asterids</taxon>
        <taxon>lamiids</taxon>
        <taxon>Lamiales</taxon>
        <taxon>Pedaliaceae</taxon>
        <taxon>Sesamum</taxon>
    </lineage>
</organism>
<proteinExistence type="predicted"/>
<gene>
    <name evidence="1" type="ORF">Sradi_4111500</name>
</gene>
<dbReference type="EMBL" id="JACGWJ010000018">
    <property type="protein sequence ID" value="KAL0349623.1"/>
    <property type="molecule type" value="Genomic_DNA"/>
</dbReference>
<evidence type="ECO:0000313" key="1">
    <source>
        <dbReference type="EMBL" id="KAL0349623.1"/>
    </source>
</evidence>
<reference evidence="1" key="1">
    <citation type="submission" date="2020-06" db="EMBL/GenBank/DDBJ databases">
        <authorList>
            <person name="Li T."/>
            <person name="Hu X."/>
            <person name="Zhang T."/>
            <person name="Song X."/>
            <person name="Zhang H."/>
            <person name="Dai N."/>
            <person name="Sheng W."/>
            <person name="Hou X."/>
            <person name="Wei L."/>
        </authorList>
    </citation>
    <scope>NUCLEOTIDE SEQUENCE</scope>
    <source>
        <strain evidence="1">G02</strain>
        <tissue evidence="1">Leaf</tissue>
    </source>
</reference>
<sequence>MENKIDWILDTGASKTSAPTKNCSKTFRKHVMVNASSWAIPPPQEFWVKGRSFLNLLPAKL</sequence>
<comment type="caution">
    <text evidence="1">The sequence shown here is derived from an EMBL/GenBank/DDBJ whole genome shotgun (WGS) entry which is preliminary data.</text>
</comment>
<accession>A0AAW2P2E0</accession>
<protein>
    <submittedName>
        <fullName evidence="1">Uncharacterized protein</fullName>
    </submittedName>
</protein>